<sequence length="116" mass="12706">IIRVGLAAEEGSRYIIRAKSSNVGNVHFNPKCNATVTKPDGTPVLESALSGQRQVMLPLEIRDFSGMLDFSSVEEGIYRLTVSMDYGEKIVSKILPIQVSLEEGEKIVAVIPIDEE</sequence>
<accession>X1NK85</accession>
<dbReference type="AlphaFoldDB" id="X1NK85"/>
<dbReference type="EMBL" id="BARV01020969">
    <property type="protein sequence ID" value="GAI19094.1"/>
    <property type="molecule type" value="Genomic_DNA"/>
</dbReference>
<protein>
    <submittedName>
        <fullName evidence="1">Uncharacterized protein</fullName>
    </submittedName>
</protein>
<name>X1NK85_9ZZZZ</name>
<gene>
    <name evidence="1" type="ORF">S06H3_34856</name>
</gene>
<organism evidence="1">
    <name type="scientific">marine sediment metagenome</name>
    <dbReference type="NCBI Taxonomy" id="412755"/>
    <lineage>
        <taxon>unclassified sequences</taxon>
        <taxon>metagenomes</taxon>
        <taxon>ecological metagenomes</taxon>
    </lineage>
</organism>
<comment type="caution">
    <text evidence="1">The sequence shown here is derived from an EMBL/GenBank/DDBJ whole genome shotgun (WGS) entry which is preliminary data.</text>
</comment>
<evidence type="ECO:0000313" key="1">
    <source>
        <dbReference type="EMBL" id="GAI19094.1"/>
    </source>
</evidence>
<feature type="non-terminal residue" evidence="1">
    <location>
        <position position="1"/>
    </location>
</feature>
<reference evidence="1" key="1">
    <citation type="journal article" date="2014" name="Front. Microbiol.">
        <title>High frequency of phylogenetically diverse reductive dehalogenase-homologous genes in deep subseafloor sedimentary metagenomes.</title>
        <authorList>
            <person name="Kawai M."/>
            <person name="Futagami T."/>
            <person name="Toyoda A."/>
            <person name="Takaki Y."/>
            <person name="Nishi S."/>
            <person name="Hori S."/>
            <person name="Arai W."/>
            <person name="Tsubouchi T."/>
            <person name="Morono Y."/>
            <person name="Uchiyama I."/>
            <person name="Ito T."/>
            <person name="Fujiyama A."/>
            <person name="Inagaki F."/>
            <person name="Takami H."/>
        </authorList>
    </citation>
    <scope>NUCLEOTIDE SEQUENCE</scope>
    <source>
        <strain evidence="1">Expedition CK06-06</strain>
    </source>
</reference>
<proteinExistence type="predicted"/>